<organism evidence="3 4">
    <name type="scientific">Kingdonia uniflora</name>
    <dbReference type="NCBI Taxonomy" id="39325"/>
    <lineage>
        <taxon>Eukaryota</taxon>
        <taxon>Viridiplantae</taxon>
        <taxon>Streptophyta</taxon>
        <taxon>Embryophyta</taxon>
        <taxon>Tracheophyta</taxon>
        <taxon>Spermatophyta</taxon>
        <taxon>Magnoliopsida</taxon>
        <taxon>Ranunculales</taxon>
        <taxon>Circaeasteraceae</taxon>
        <taxon>Kingdonia</taxon>
    </lineage>
</organism>
<feature type="coiled-coil region" evidence="1">
    <location>
        <begin position="12"/>
        <end position="60"/>
    </location>
</feature>
<feature type="region of interest" description="Disordered" evidence="2">
    <location>
        <begin position="467"/>
        <end position="507"/>
    </location>
</feature>
<feature type="coiled-coil region" evidence="1">
    <location>
        <begin position="85"/>
        <end position="182"/>
    </location>
</feature>
<accession>A0A7J7MJF8</accession>
<evidence type="ECO:0000256" key="2">
    <source>
        <dbReference type="SAM" id="MobiDB-lite"/>
    </source>
</evidence>
<dbReference type="Proteomes" id="UP000541444">
    <property type="component" value="Unassembled WGS sequence"/>
</dbReference>
<dbReference type="EMBL" id="JACGCM010001453">
    <property type="protein sequence ID" value="KAF6154858.1"/>
    <property type="molecule type" value="Genomic_DNA"/>
</dbReference>
<gene>
    <name evidence="3" type="ORF">GIB67_033887</name>
</gene>
<keyword evidence="1" id="KW-0175">Coiled coil</keyword>
<evidence type="ECO:0000256" key="1">
    <source>
        <dbReference type="SAM" id="Coils"/>
    </source>
</evidence>
<evidence type="ECO:0000313" key="3">
    <source>
        <dbReference type="EMBL" id="KAF6154858.1"/>
    </source>
</evidence>
<protein>
    <submittedName>
        <fullName evidence="3">Uncharacterized protein</fullName>
    </submittedName>
</protein>
<keyword evidence="4" id="KW-1185">Reference proteome</keyword>
<evidence type="ECO:0000313" key="4">
    <source>
        <dbReference type="Proteomes" id="UP000541444"/>
    </source>
</evidence>
<dbReference type="AlphaFoldDB" id="A0A7J7MJF8"/>
<dbReference type="OrthoDB" id="3176171at2759"/>
<sequence>MEDQHVNVHFKFVEATQTVDDLTRKIEEKDAEISKGQKQLAKTKENALKLKSQNDALMVKGREADIAQYFIQALEISEKKLRHFVAKLKDQIANIMNEQEQSRADLGNTRCEMEGLKNKMTEKGNELKKARDDLSNSRITVEQLIVALLFRDIEFRLVQRKCDELNERVAQLKTDLAQANSRTKNVEAGEPSRKNKKLERVIRGKEILIKKKDELLKKSHAREDFDRKLEELHAQVGELRVMNQAELTKADKKVKENIEFMSRVDSKMEWQEAWYKRLKERLHTARKNISKMVMPKDEYKKLEVIAFEMETTIASLEEDFARTHKEKEEILLRNEVLTSDVEATYYRLSTKNSELEKLEQEVSSMLFTNALLELVEEKAIWVAKEKASFEFITEKVQISKSELSLFSNDISEVRHELESSREERKAIRERLEFSEERAEYESKWRVRQALLDQKSVEHIRTRAKQILEGGLKLGSRSSSNKSSSKKPSSPPSPLHPNKKPSSPPYPL</sequence>
<reference evidence="3 4" key="1">
    <citation type="journal article" date="2020" name="IScience">
        <title>Genome Sequencing of the Endangered Kingdonia uniflora (Circaeasteraceae, Ranunculales) Reveals Potential Mechanisms of Evolutionary Specialization.</title>
        <authorList>
            <person name="Sun Y."/>
            <person name="Deng T."/>
            <person name="Zhang A."/>
            <person name="Moore M.J."/>
            <person name="Landis J.B."/>
            <person name="Lin N."/>
            <person name="Zhang H."/>
            <person name="Zhang X."/>
            <person name="Huang J."/>
            <person name="Zhang X."/>
            <person name="Sun H."/>
            <person name="Wang H."/>
        </authorList>
    </citation>
    <scope>NUCLEOTIDE SEQUENCE [LARGE SCALE GENOMIC DNA]</scope>
    <source>
        <strain evidence="3">TB1705</strain>
        <tissue evidence="3">Leaf</tissue>
    </source>
</reference>
<feature type="compositionally biased region" description="Low complexity" evidence="2">
    <location>
        <begin position="475"/>
        <end position="487"/>
    </location>
</feature>
<name>A0A7J7MJF8_9MAGN</name>
<comment type="caution">
    <text evidence="3">The sequence shown here is derived from an EMBL/GenBank/DDBJ whole genome shotgun (WGS) entry which is preliminary data.</text>
</comment>
<feature type="coiled-coil region" evidence="1">
    <location>
        <begin position="410"/>
        <end position="437"/>
    </location>
</feature>
<proteinExistence type="predicted"/>